<gene>
    <name evidence="1" type="ORF">ATZ36_16050</name>
</gene>
<accession>A0A1E5IL05</accession>
<protein>
    <submittedName>
        <fullName evidence="1">Uncharacterized protein</fullName>
    </submittedName>
</protein>
<evidence type="ECO:0000313" key="1">
    <source>
        <dbReference type="EMBL" id="OEG71171.1"/>
    </source>
</evidence>
<sequence length="71" mass="8024">MPSASNTNNIAAIKPNKIFVFFGFTSLYIKNNFLPIDVFMIRINKIIPYCAFVMIKIAVPGHHLINISINL</sequence>
<proteinExistence type="predicted"/>
<name>A0A1E5IL05_ENDTX</name>
<dbReference type="EMBL" id="LNVX01000228">
    <property type="protein sequence ID" value="OEG71171.1"/>
    <property type="molecule type" value="Genomic_DNA"/>
</dbReference>
<evidence type="ECO:0000313" key="2">
    <source>
        <dbReference type="Proteomes" id="UP000095237"/>
    </source>
</evidence>
<organism evidence="1 2">
    <name type="scientific">Endomicrobium trichonymphae</name>
    <dbReference type="NCBI Taxonomy" id="1408204"/>
    <lineage>
        <taxon>Bacteria</taxon>
        <taxon>Pseudomonadati</taxon>
        <taxon>Elusimicrobiota</taxon>
        <taxon>Endomicrobiia</taxon>
        <taxon>Endomicrobiales</taxon>
        <taxon>Endomicrobiaceae</taxon>
        <taxon>Candidatus Endomicrobiellum</taxon>
    </lineage>
</organism>
<reference evidence="1 2" key="1">
    <citation type="submission" date="2015-11" db="EMBL/GenBank/DDBJ databases">
        <title>Evidence for parallel genomic evolution in an endosymbiosis of termite gut flagellates.</title>
        <authorList>
            <person name="Zheng H."/>
        </authorList>
    </citation>
    <scope>NUCLEOTIDE SEQUENCE [LARGE SCALE GENOMIC DNA]</scope>
    <source>
        <strain evidence="1 2">CET450</strain>
    </source>
</reference>
<dbReference type="Proteomes" id="UP000095237">
    <property type="component" value="Unassembled WGS sequence"/>
</dbReference>
<keyword evidence="2" id="KW-1185">Reference proteome</keyword>
<comment type="caution">
    <text evidence="1">The sequence shown here is derived from an EMBL/GenBank/DDBJ whole genome shotgun (WGS) entry which is preliminary data.</text>
</comment>
<dbReference type="AlphaFoldDB" id="A0A1E5IL05"/>